<dbReference type="Pfam" id="PF10996">
    <property type="entry name" value="Beta-Casp"/>
    <property type="match status" value="1"/>
</dbReference>
<dbReference type="GO" id="GO:0005737">
    <property type="term" value="C:cytoplasm"/>
    <property type="evidence" value="ECO:0007669"/>
    <property type="project" value="UniProtKB-SubCell"/>
</dbReference>
<reference evidence="7" key="1">
    <citation type="submission" date="2023-06" db="EMBL/GenBank/DDBJ databases">
        <authorList>
            <person name="Delattre M."/>
        </authorList>
    </citation>
    <scope>NUCLEOTIDE SEQUENCE</scope>
    <source>
        <strain evidence="7">AF72</strain>
    </source>
</reference>
<dbReference type="Proteomes" id="UP001177023">
    <property type="component" value="Unassembled WGS sequence"/>
</dbReference>
<dbReference type="SUPFAM" id="SSF56281">
    <property type="entry name" value="Metallo-hydrolase/oxidoreductase"/>
    <property type="match status" value="1"/>
</dbReference>
<organism evidence="7 8">
    <name type="scientific">Mesorhabditis spiculigera</name>
    <dbReference type="NCBI Taxonomy" id="96644"/>
    <lineage>
        <taxon>Eukaryota</taxon>
        <taxon>Metazoa</taxon>
        <taxon>Ecdysozoa</taxon>
        <taxon>Nematoda</taxon>
        <taxon>Chromadorea</taxon>
        <taxon>Rhabditida</taxon>
        <taxon>Rhabditina</taxon>
        <taxon>Rhabditomorpha</taxon>
        <taxon>Rhabditoidea</taxon>
        <taxon>Rhabditidae</taxon>
        <taxon>Mesorhabditinae</taxon>
        <taxon>Mesorhabditis</taxon>
    </lineage>
</organism>
<keyword evidence="5" id="KW-0539">Nucleus</keyword>
<name>A0AA36GF08_9BILA</name>
<dbReference type="AlphaFoldDB" id="A0AA36GF08"/>
<evidence type="ECO:0000259" key="6">
    <source>
        <dbReference type="SMART" id="SM01027"/>
    </source>
</evidence>
<evidence type="ECO:0000313" key="7">
    <source>
        <dbReference type="EMBL" id="CAJ0585948.1"/>
    </source>
</evidence>
<dbReference type="PANTHER" id="PTHR46094:SF1">
    <property type="entry name" value="INTEGRATOR COMPLEX SUBUNIT 9"/>
    <property type="match status" value="1"/>
</dbReference>
<proteinExistence type="inferred from homology"/>
<evidence type="ECO:0000313" key="8">
    <source>
        <dbReference type="Proteomes" id="UP001177023"/>
    </source>
</evidence>
<evidence type="ECO:0000256" key="5">
    <source>
        <dbReference type="ARBA" id="ARBA00023242"/>
    </source>
</evidence>
<dbReference type="InterPro" id="IPR001279">
    <property type="entry name" value="Metallo-B-lactamas"/>
</dbReference>
<accession>A0AA36GF08</accession>
<dbReference type="Gene3D" id="3.60.15.10">
    <property type="entry name" value="Ribonuclease Z/Hydroxyacylglutathione hydrolase-like"/>
    <property type="match status" value="1"/>
</dbReference>
<dbReference type="EMBL" id="CATQJA010002707">
    <property type="protein sequence ID" value="CAJ0585948.1"/>
    <property type="molecule type" value="Genomic_DNA"/>
</dbReference>
<comment type="caution">
    <text evidence="7">The sequence shown here is derived from an EMBL/GenBank/DDBJ whole genome shotgun (WGS) entry which is preliminary data.</text>
</comment>
<evidence type="ECO:0000256" key="1">
    <source>
        <dbReference type="ARBA" id="ARBA00004123"/>
    </source>
</evidence>
<dbReference type="GO" id="GO:0032039">
    <property type="term" value="C:integrator complex"/>
    <property type="evidence" value="ECO:0007669"/>
    <property type="project" value="InterPro"/>
</dbReference>
<dbReference type="InterPro" id="IPR022712">
    <property type="entry name" value="Beta_Casp"/>
</dbReference>
<comment type="similarity">
    <text evidence="3">Belongs to the metallo-beta-lactamase superfamily. RNA-metabolizing metallo-beta-lactamase-like family. INTS9 subfamily.</text>
</comment>
<dbReference type="InterPro" id="IPR027074">
    <property type="entry name" value="Integrator_9su"/>
</dbReference>
<keyword evidence="4" id="KW-0963">Cytoplasm</keyword>
<dbReference type="PANTHER" id="PTHR46094">
    <property type="entry name" value="INTEGRATOR COMPLEX SUBUNIT 9"/>
    <property type="match status" value="1"/>
</dbReference>
<evidence type="ECO:0000256" key="3">
    <source>
        <dbReference type="ARBA" id="ARBA00006861"/>
    </source>
</evidence>
<keyword evidence="8" id="KW-1185">Reference proteome</keyword>
<dbReference type="Pfam" id="PF16661">
    <property type="entry name" value="Lactamase_B_6"/>
    <property type="match status" value="1"/>
</dbReference>
<sequence>MAFAASAELTNLSWLPFRPCWLLRWPNVTIMLDCALDYSSLANFLPQIYGESHRLKKLGSYCEDVPCLKAVPGQSGAFVDGLPEVHPAPLTGIQMDKVDAILVSNPQSLIALPFYTEETGFSGSVYATDPTIQFGRMMAEECIEYYARCTTEEAPAAWKRANLTGVFPLSPYRHGRNNQIHRDNPIEWTKFYTAEQLEKAIDRVTVVSFRETVSILGMINATTYGNGYTMGSCNWMIANEMEKIVYISAACLRHTHTKAVDWDSIGGADRLILTSLSTSYRVPQTLIVELLKETISTLRNGGNVLFPILPTGLIFDLIAVISEQMTKQGISLDVPIYFISPVGKRTLAFANVNSEYVSVQYQEKIWTAEEPFNYAALLKCGRLQVYDSLYGDFSREVKSPCVCFAGHPSLRIGDAAHLLEVWGNDSKNAVIITEPDFPLADVCAPFDSLAIRKFDYVIDTRLDYPQANTALAERLKPTMLYVPDYYHLRKDLNGAYLSYNPMLPIHYEETIKVSDRPRRKRVLVHPELVRRLEIVGNEKNPSVGYGQLRGFLNAYDNAFEILPAKRDQTLRPRYCGKLDADTLKVALDRRQIAHTISTADGKTVVTTEKPQSRVTIHRDGLRTNVEADADDDRNRMLDVIASCLKPVP</sequence>
<dbReference type="InterPro" id="IPR036866">
    <property type="entry name" value="RibonucZ/Hydroxyglut_hydro"/>
</dbReference>
<dbReference type="GO" id="GO:0034472">
    <property type="term" value="P:snRNA 3'-end processing"/>
    <property type="evidence" value="ECO:0007669"/>
    <property type="project" value="TreeGrafter"/>
</dbReference>
<evidence type="ECO:0000256" key="2">
    <source>
        <dbReference type="ARBA" id="ARBA00004496"/>
    </source>
</evidence>
<dbReference type="SMART" id="SM01027">
    <property type="entry name" value="Beta-Casp"/>
    <property type="match status" value="1"/>
</dbReference>
<comment type="subcellular location">
    <subcellularLocation>
        <location evidence="2">Cytoplasm</location>
    </subcellularLocation>
    <subcellularLocation>
        <location evidence="1">Nucleus</location>
    </subcellularLocation>
</comment>
<gene>
    <name evidence="7" type="ORF">MSPICULIGERA_LOCUS23958</name>
</gene>
<protein>
    <recommendedName>
        <fullName evidence="6">Beta-Casp domain-containing protein</fullName>
    </recommendedName>
</protein>
<feature type="non-terminal residue" evidence="7">
    <location>
        <position position="648"/>
    </location>
</feature>
<feature type="domain" description="Beta-Casp" evidence="6">
    <location>
        <begin position="314"/>
        <end position="442"/>
    </location>
</feature>
<evidence type="ECO:0000256" key="4">
    <source>
        <dbReference type="ARBA" id="ARBA00022490"/>
    </source>
</evidence>
<dbReference type="Gene3D" id="3.40.50.10890">
    <property type="match status" value="1"/>
</dbReference>